<dbReference type="EMBL" id="CP014674">
    <property type="protein sequence ID" value="AOX17094.1"/>
    <property type="molecule type" value="Genomic_DNA"/>
</dbReference>
<dbReference type="Proteomes" id="UP000179145">
    <property type="component" value="Chromosome"/>
</dbReference>
<dbReference type="Pfam" id="PF00450">
    <property type="entry name" value="Peptidase_S10"/>
    <property type="match status" value="1"/>
</dbReference>
<dbReference type="STRING" id="153496.A0U89_07990"/>
<sequence length="531" mass="58559">MSLSRNYLVASVASFLLSNAASAAAPTLPISSGQDSITTGHVTIGHATVPYRAIAGNLLVHEHKYDDSQHVIEENTGEKLGKNQSKENDDIHDAVASMFYVAYVKEGVKSANRPITFVYNGGPGSASVWLHMGSFGPVRLDTPGDFHLPAAPYKLINNNQSLLDVTDLVFVDAPGTGFGRIAGQDHEKAFYGVDEDGHAFTRFIAQFLAKYNRYNSPKYLLGESYGTMRSAVVINDLQDDENIDFNGVILLSQILNYENNIDAPRANPGIDEPYELALPSYAATAWYHNVLPHKPTDLPKFLAEVEQFAITDYTVALHQGADLPQAQRQAIAEKLHGYTGLSVDYLLQGDLRITGGQFSKHLQQATGMTTGRLDSRFSGPSLNLMSEEAGYDPQSTAISSAYISAFNDYARTVLHYGDSQRYLGGIDPTWNYRHKQPGMGTSDLGANVMPDLANAMKTNPQLHVMLNAGYYDLATPFYEGIYEMKHLPIPSNLQKNIEYKQYFSGHMVYVDPASLQELHDNMANFINRTHN</sequence>
<evidence type="ECO:0000313" key="3">
    <source>
        <dbReference type="Proteomes" id="UP000179145"/>
    </source>
</evidence>
<dbReference type="InterPro" id="IPR001563">
    <property type="entry name" value="Peptidase_S10"/>
</dbReference>
<dbReference type="GO" id="GO:0006508">
    <property type="term" value="P:proteolysis"/>
    <property type="evidence" value="ECO:0007669"/>
    <property type="project" value="InterPro"/>
</dbReference>
<dbReference type="Gene3D" id="3.40.50.1820">
    <property type="entry name" value="alpha/beta hydrolase"/>
    <property type="match status" value="1"/>
</dbReference>
<dbReference type="GO" id="GO:0004185">
    <property type="term" value="F:serine-type carboxypeptidase activity"/>
    <property type="evidence" value="ECO:0007669"/>
    <property type="project" value="InterPro"/>
</dbReference>
<keyword evidence="1" id="KW-0732">Signal</keyword>
<feature type="chain" id="PRO_5009439084" evidence="1">
    <location>
        <begin position="24"/>
        <end position="531"/>
    </location>
</feature>
<gene>
    <name evidence="2" type="ORF">A0U89_07990</name>
</gene>
<name>A0A1D8UTW7_9PROT</name>
<dbReference type="InterPro" id="IPR029058">
    <property type="entry name" value="AB_hydrolase_fold"/>
</dbReference>
<feature type="signal peptide" evidence="1">
    <location>
        <begin position="1"/>
        <end position="23"/>
    </location>
</feature>
<evidence type="ECO:0000256" key="1">
    <source>
        <dbReference type="SAM" id="SignalP"/>
    </source>
</evidence>
<protein>
    <submittedName>
        <fullName evidence="2">Peptidase S10</fullName>
    </submittedName>
</protein>
<keyword evidence="3" id="KW-1185">Reference proteome</keyword>
<dbReference type="SUPFAM" id="SSF53474">
    <property type="entry name" value="alpha/beta-Hydrolases"/>
    <property type="match status" value="1"/>
</dbReference>
<dbReference type="eggNOG" id="COG2939">
    <property type="taxonomic scope" value="Bacteria"/>
</dbReference>
<proteinExistence type="predicted"/>
<reference evidence="2 3" key="1">
    <citation type="journal article" date="2016" name="Microb. Cell Fact.">
        <title>Dissection of exopolysaccharide biosynthesis in Kozakia baliensis.</title>
        <authorList>
            <person name="Brandt J.U."/>
            <person name="Jakob F."/>
            <person name="Behr J."/>
            <person name="Geissler A.J."/>
            <person name="Vogel R.F."/>
        </authorList>
    </citation>
    <scope>NUCLEOTIDE SEQUENCE [LARGE SCALE GENOMIC DNA]</scope>
    <source>
        <strain evidence="2 3">DSM 14400</strain>
    </source>
</reference>
<accession>A0A1D8UTW7</accession>
<dbReference type="KEGG" id="kba:A0U89_07990"/>
<evidence type="ECO:0000313" key="2">
    <source>
        <dbReference type="EMBL" id="AOX17094.1"/>
    </source>
</evidence>
<dbReference type="AlphaFoldDB" id="A0A1D8UTW7"/>
<organism evidence="2 3">
    <name type="scientific">Kozakia baliensis</name>
    <dbReference type="NCBI Taxonomy" id="153496"/>
    <lineage>
        <taxon>Bacteria</taxon>
        <taxon>Pseudomonadati</taxon>
        <taxon>Pseudomonadota</taxon>
        <taxon>Alphaproteobacteria</taxon>
        <taxon>Acetobacterales</taxon>
        <taxon>Acetobacteraceae</taxon>
        <taxon>Kozakia</taxon>
    </lineage>
</organism>